<reference evidence="2 3" key="1">
    <citation type="submission" date="2015-09" db="EMBL/GenBank/DDBJ databases">
        <title>Genome sequencing project for genomic taxonomy and phylogenomics of Bacillus-like bacteria.</title>
        <authorList>
            <person name="Liu B."/>
            <person name="Wang J."/>
            <person name="Zhu Y."/>
            <person name="Liu G."/>
            <person name="Chen Q."/>
            <person name="Chen Z."/>
            <person name="Lan J."/>
            <person name="Che J."/>
            <person name="Ge C."/>
            <person name="Shi H."/>
            <person name="Pan Z."/>
            <person name="Liu X."/>
        </authorList>
    </citation>
    <scope>NUCLEOTIDE SEQUENCE [LARGE SCALE GENOMIC DNA]</scope>
    <source>
        <strain evidence="2 3">FJAT-18043</strain>
    </source>
</reference>
<dbReference type="Gene3D" id="3.40.930.10">
    <property type="entry name" value="Mannitol-specific EII, Chain A"/>
    <property type="match status" value="1"/>
</dbReference>
<dbReference type="STRING" id="1637975.AN957_17110"/>
<dbReference type="PANTHER" id="PTHR47738">
    <property type="entry name" value="PTS SYSTEM FRUCTOSE-LIKE EIIA COMPONENT-RELATED"/>
    <property type="match status" value="1"/>
</dbReference>
<name>A0A0Q3T9T5_9BACI</name>
<dbReference type="Pfam" id="PF00359">
    <property type="entry name" value="PTS_EIIA_2"/>
    <property type="match status" value="1"/>
</dbReference>
<sequence>MYVEENLIFYNQRFESQSQLFDFIADELEEKNYVTEQFREAIKIREQNFPTGLQLQNLNVAIVHTEVEYSRTEKLVIIKLEKPITFKNIETLKPLEVDFIIGLILQDSYKHLEVLQKVSRLLQNEEVIQEIRQASSHAELTILMQDYFNKKENEI</sequence>
<feature type="domain" description="PTS EIIA type-2" evidence="1">
    <location>
        <begin position="1"/>
        <end position="147"/>
    </location>
</feature>
<comment type="caution">
    <text evidence="2">The sequence shown here is derived from an EMBL/GenBank/DDBJ whole genome shotgun (WGS) entry which is preliminary data.</text>
</comment>
<evidence type="ECO:0000313" key="3">
    <source>
        <dbReference type="Proteomes" id="UP000050996"/>
    </source>
</evidence>
<dbReference type="AlphaFoldDB" id="A0A0Q3T9T5"/>
<organism evidence="2 3">
    <name type="scientific">Cytobacillus solani</name>
    <dbReference type="NCBI Taxonomy" id="1637975"/>
    <lineage>
        <taxon>Bacteria</taxon>
        <taxon>Bacillati</taxon>
        <taxon>Bacillota</taxon>
        <taxon>Bacilli</taxon>
        <taxon>Bacillales</taxon>
        <taxon>Bacillaceae</taxon>
        <taxon>Cytobacillus</taxon>
    </lineage>
</organism>
<dbReference type="EMBL" id="LJIX01000006">
    <property type="protein sequence ID" value="KQL20117.1"/>
    <property type="molecule type" value="Genomic_DNA"/>
</dbReference>
<protein>
    <recommendedName>
        <fullName evidence="1">PTS EIIA type-2 domain-containing protein</fullName>
    </recommendedName>
</protein>
<dbReference type="InterPro" id="IPR002178">
    <property type="entry name" value="PTS_EIIA_type-2_dom"/>
</dbReference>
<evidence type="ECO:0000313" key="2">
    <source>
        <dbReference type="EMBL" id="KQL20117.1"/>
    </source>
</evidence>
<accession>A0A0Q3T9T5</accession>
<proteinExistence type="predicted"/>
<keyword evidence="3" id="KW-1185">Reference proteome</keyword>
<dbReference type="InterPro" id="IPR051541">
    <property type="entry name" value="PTS_SugarTrans_NitroReg"/>
</dbReference>
<dbReference type="InterPro" id="IPR016152">
    <property type="entry name" value="PTrfase/Anion_transptr"/>
</dbReference>
<dbReference type="Proteomes" id="UP000050996">
    <property type="component" value="Unassembled WGS sequence"/>
</dbReference>
<dbReference type="SUPFAM" id="SSF55804">
    <property type="entry name" value="Phoshotransferase/anion transport protein"/>
    <property type="match status" value="1"/>
</dbReference>
<dbReference type="PANTHER" id="PTHR47738:SF3">
    <property type="entry name" value="PHOSPHOTRANSFERASE SYSTEM MANNITOL_FRUCTOSE-SPECIFIC IIA DOMAIN CONTAINING PROTEIN"/>
    <property type="match status" value="1"/>
</dbReference>
<evidence type="ECO:0000259" key="1">
    <source>
        <dbReference type="PROSITE" id="PS51094"/>
    </source>
</evidence>
<dbReference type="PROSITE" id="PS51094">
    <property type="entry name" value="PTS_EIIA_TYPE_2"/>
    <property type="match status" value="1"/>
</dbReference>
<dbReference type="PATRIC" id="fig|1637975.4.peg.3348"/>
<dbReference type="CDD" id="cd00211">
    <property type="entry name" value="PTS_IIA_fru"/>
    <property type="match status" value="1"/>
</dbReference>
<gene>
    <name evidence="2" type="ORF">AN957_17110</name>
</gene>
<dbReference type="RefSeq" id="WP_053476654.1">
    <property type="nucleotide sequence ID" value="NZ_CP041305.1"/>
</dbReference>